<evidence type="ECO:0000256" key="1">
    <source>
        <dbReference type="SAM" id="MobiDB-lite"/>
    </source>
</evidence>
<dbReference type="InterPro" id="IPR036770">
    <property type="entry name" value="Ankyrin_rpt-contain_sf"/>
</dbReference>
<evidence type="ECO:0000313" key="3">
    <source>
        <dbReference type="EMBL" id="CAA7262594.1"/>
    </source>
</evidence>
<organism evidence="3 4">
    <name type="scientific">Cyclocybe aegerita</name>
    <name type="common">Black poplar mushroom</name>
    <name type="synonym">Agrocybe aegerita</name>
    <dbReference type="NCBI Taxonomy" id="1973307"/>
    <lineage>
        <taxon>Eukaryota</taxon>
        <taxon>Fungi</taxon>
        <taxon>Dikarya</taxon>
        <taxon>Basidiomycota</taxon>
        <taxon>Agaricomycotina</taxon>
        <taxon>Agaricomycetes</taxon>
        <taxon>Agaricomycetidae</taxon>
        <taxon>Agaricales</taxon>
        <taxon>Agaricineae</taxon>
        <taxon>Bolbitiaceae</taxon>
        <taxon>Cyclocybe</taxon>
    </lineage>
</organism>
<dbReference type="InterPro" id="IPR016181">
    <property type="entry name" value="Acyl_CoA_acyltransferase"/>
</dbReference>
<dbReference type="SUPFAM" id="SSF55729">
    <property type="entry name" value="Acyl-CoA N-acyltransferases (Nat)"/>
    <property type="match status" value="1"/>
</dbReference>
<evidence type="ECO:0000313" key="4">
    <source>
        <dbReference type="Proteomes" id="UP000467700"/>
    </source>
</evidence>
<dbReference type="CDD" id="cd04301">
    <property type="entry name" value="NAT_SF"/>
    <property type="match status" value="1"/>
</dbReference>
<dbReference type="SUPFAM" id="SSF48403">
    <property type="entry name" value="Ankyrin repeat"/>
    <property type="match status" value="1"/>
</dbReference>
<dbReference type="InterPro" id="IPR000182">
    <property type="entry name" value="GNAT_dom"/>
</dbReference>
<dbReference type="PROSITE" id="PS51186">
    <property type="entry name" value="GNAT"/>
    <property type="match status" value="1"/>
</dbReference>
<dbReference type="Gene3D" id="1.25.40.20">
    <property type="entry name" value="Ankyrin repeat-containing domain"/>
    <property type="match status" value="1"/>
</dbReference>
<feature type="domain" description="N-acetyltransferase" evidence="2">
    <location>
        <begin position="42"/>
        <end position="209"/>
    </location>
</feature>
<keyword evidence="4" id="KW-1185">Reference proteome</keyword>
<dbReference type="GO" id="GO:0016747">
    <property type="term" value="F:acyltransferase activity, transferring groups other than amino-acyl groups"/>
    <property type="evidence" value="ECO:0007669"/>
    <property type="project" value="InterPro"/>
</dbReference>
<proteinExistence type="predicted"/>
<dbReference type="OrthoDB" id="508139at2759"/>
<accession>A0A8S0W4W1</accession>
<dbReference type="AlphaFoldDB" id="A0A8S0W4W1"/>
<dbReference type="Proteomes" id="UP000467700">
    <property type="component" value="Unassembled WGS sequence"/>
</dbReference>
<dbReference type="Pfam" id="PF13508">
    <property type="entry name" value="Acetyltransf_7"/>
    <property type="match status" value="1"/>
</dbReference>
<feature type="region of interest" description="Disordered" evidence="1">
    <location>
        <begin position="197"/>
        <end position="221"/>
    </location>
</feature>
<dbReference type="Gene3D" id="3.40.630.30">
    <property type="match status" value="1"/>
</dbReference>
<name>A0A8S0W4W1_CYCAE</name>
<sequence length="383" mass="42026">MSTSLNLSECTAAFHTTKHDEHPDRMQYVTGTLKHPALGELATVRCLQIPASGRTWFTRVGDFLEIMDEDSQELHEFSVTLFDRNSNVRPWLVEGGGARSGSGCWGAELSSGDMLYIEDLNVKEQFRRRGAGSYLLQKLLASPRMGNKGKGHAFCWPTPIGYRGDDKAEWARQQAAITAFYRKNGFRRVGRTSFLAYSPDPSHPSRRLDAASDPETPSTEFDTINPGAAALSADEAKALYPLHCAIASNKTPSITQVIRAAYGTDAGSIRKHNDSGLTPVHVATASENVHTLRALLALDPSGIAEDLKDAGNRDALTPLEALRAVMRATREFSETLLGAWDGYTDEELRCEYIVMKAMGMPLGPGEETEEAYVRKRKFGRGGV</sequence>
<reference evidence="3 4" key="1">
    <citation type="submission" date="2020-01" db="EMBL/GenBank/DDBJ databases">
        <authorList>
            <person name="Gupta K D."/>
        </authorList>
    </citation>
    <scope>NUCLEOTIDE SEQUENCE [LARGE SCALE GENOMIC DNA]</scope>
</reference>
<evidence type="ECO:0000259" key="2">
    <source>
        <dbReference type="PROSITE" id="PS51186"/>
    </source>
</evidence>
<gene>
    <name evidence="3" type="ORF">AAE3_LOCUS4814</name>
</gene>
<protein>
    <recommendedName>
        <fullName evidence="2">N-acetyltransferase domain-containing protein</fullName>
    </recommendedName>
</protein>
<comment type="caution">
    <text evidence="3">The sequence shown here is derived from an EMBL/GenBank/DDBJ whole genome shotgun (WGS) entry which is preliminary data.</text>
</comment>
<dbReference type="EMBL" id="CACVBS010000036">
    <property type="protein sequence ID" value="CAA7262594.1"/>
    <property type="molecule type" value="Genomic_DNA"/>
</dbReference>